<dbReference type="EMBL" id="ABLGCN030000015">
    <property type="protein sequence ID" value="EMM7459802.1"/>
    <property type="molecule type" value="Genomic_DNA"/>
</dbReference>
<dbReference type="Proteomes" id="UP001169574">
    <property type="component" value="Unassembled WGS sequence"/>
</dbReference>
<reference evidence="1" key="1">
    <citation type="submission" date="2024-02" db="EMBL/GenBank/DDBJ databases">
        <authorList>
            <consortium name="Clinical and Environmental Microbiology Branch: Whole genome sequencing antimicrobial resistance pathogens in the healthcare setting"/>
        </authorList>
    </citation>
    <scope>NUCLEOTIDE SEQUENCE</scope>
    <source>
        <strain evidence="1">Whole organism</strain>
    </source>
</reference>
<gene>
    <name evidence="1" type="ORF">P7U51_004378</name>
</gene>
<name>A0AAN4EYE3_CITFR</name>
<proteinExistence type="predicted"/>
<evidence type="ECO:0000313" key="1">
    <source>
        <dbReference type="EMBL" id="EMM7459802.1"/>
    </source>
</evidence>
<dbReference type="Pfam" id="PF10765">
    <property type="entry name" value="Phage_P22_NinX"/>
    <property type="match status" value="1"/>
</dbReference>
<sequence>MDYSKMSDFEINCLVAEATGHSPLDAEHGYAGLQAEGDITAAIVRGPRKIGAFDPCNNPADAWPIILSKLISVEPDYEFIDPSEEQVFASGAWIAEHFDGKGEHLQYVDINPLRAAMIVFLQMQDSANVPANSTGSDIR</sequence>
<organism evidence="1 2">
    <name type="scientific">Citrobacter freundii</name>
    <dbReference type="NCBI Taxonomy" id="546"/>
    <lineage>
        <taxon>Bacteria</taxon>
        <taxon>Pseudomonadati</taxon>
        <taxon>Pseudomonadota</taxon>
        <taxon>Gammaproteobacteria</taxon>
        <taxon>Enterobacterales</taxon>
        <taxon>Enterobacteriaceae</taxon>
        <taxon>Citrobacter</taxon>
        <taxon>Citrobacter freundii complex</taxon>
    </lineage>
</organism>
<dbReference type="AlphaFoldDB" id="A0AAN4EYE3"/>
<evidence type="ECO:0000313" key="2">
    <source>
        <dbReference type="Proteomes" id="UP001169574"/>
    </source>
</evidence>
<dbReference type="InterPro" id="IPR019701">
    <property type="entry name" value="Phage_P22_NinX"/>
</dbReference>
<protein>
    <submittedName>
        <fullName evidence="1">DUF2591 family protein</fullName>
    </submittedName>
</protein>
<dbReference type="RefSeq" id="WP_181562404.1">
    <property type="nucleotide sequence ID" value="NZ_CP056592.1"/>
</dbReference>
<comment type="caution">
    <text evidence="1">The sequence shown here is derived from an EMBL/GenBank/DDBJ whole genome shotgun (WGS) entry which is preliminary data.</text>
</comment>
<accession>A0AAN4EYE3</accession>